<feature type="compositionally biased region" description="Low complexity" evidence="1">
    <location>
        <begin position="354"/>
        <end position="374"/>
    </location>
</feature>
<dbReference type="InterPro" id="IPR011009">
    <property type="entry name" value="Kinase-like_dom_sf"/>
</dbReference>
<dbReference type="Gene3D" id="1.10.510.10">
    <property type="entry name" value="Transferase(Phosphotransferase) domain 1"/>
    <property type="match status" value="1"/>
</dbReference>
<organism evidence="2 3">
    <name type="scientific">Silvibacterium dinghuense</name>
    <dbReference type="NCBI Taxonomy" id="1560006"/>
    <lineage>
        <taxon>Bacteria</taxon>
        <taxon>Pseudomonadati</taxon>
        <taxon>Acidobacteriota</taxon>
        <taxon>Terriglobia</taxon>
        <taxon>Terriglobales</taxon>
        <taxon>Acidobacteriaceae</taxon>
        <taxon>Silvibacterium</taxon>
    </lineage>
</organism>
<dbReference type="AlphaFoldDB" id="A0A4Q1SJ34"/>
<dbReference type="SUPFAM" id="SSF56112">
    <property type="entry name" value="Protein kinase-like (PK-like)"/>
    <property type="match status" value="1"/>
</dbReference>
<dbReference type="RefSeq" id="WP_129207420.1">
    <property type="nucleotide sequence ID" value="NZ_BMGU01000001.1"/>
</dbReference>
<evidence type="ECO:0000313" key="2">
    <source>
        <dbReference type="EMBL" id="RXS97641.1"/>
    </source>
</evidence>
<reference evidence="2 3" key="1">
    <citation type="journal article" date="2016" name="Int. J. Syst. Evol. Microbiol.">
        <title>Acidipila dinghuensis sp. nov., an acidobacterium isolated from forest soil.</title>
        <authorList>
            <person name="Jiang Y.W."/>
            <person name="Wang J."/>
            <person name="Chen M.H."/>
            <person name="Lv Y.Y."/>
            <person name="Qiu L.H."/>
        </authorList>
    </citation>
    <scope>NUCLEOTIDE SEQUENCE [LARGE SCALE GENOMIC DNA]</scope>
    <source>
        <strain evidence="2 3">DHOF10</strain>
    </source>
</reference>
<feature type="region of interest" description="Disordered" evidence="1">
    <location>
        <begin position="225"/>
        <end position="288"/>
    </location>
</feature>
<gene>
    <name evidence="2" type="ORF">ESZ00_07120</name>
</gene>
<dbReference type="OrthoDB" id="116293at2"/>
<feature type="compositionally biased region" description="Low complexity" evidence="1">
    <location>
        <begin position="260"/>
        <end position="285"/>
    </location>
</feature>
<evidence type="ECO:0000313" key="3">
    <source>
        <dbReference type="Proteomes" id="UP000290253"/>
    </source>
</evidence>
<evidence type="ECO:0000256" key="1">
    <source>
        <dbReference type="SAM" id="MobiDB-lite"/>
    </source>
</evidence>
<protein>
    <recommendedName>
        <fullName evidence="4">SPOR domain-containing protein</fullName>
    </recommendedName>
</protein>
<name>A0A4Q1SJ34_9BACT</name>
<comment type="caution">
    <text evidence="2">The sequence shown here is derived from an EMBL/GenBank/DDBJ whole genome shotgun (WGS) entry which is preliminary data.</text>
</comment>
<sequence length="461" mass="47959">MELWTEYEGTTIDGAFPLKRLLQPEGRSALFATSDGQGAPRILRLVESHFDDDEILARWRGVAALHHPYLLRIDDFGKVTLDETALVYAVMEPSDADLGEVLVNQRLSQAESRQLAESVASALEALHTHGFVHEHVSPASILAVGETVKLRSDCIREAPEGAEGQALKRRDLENLCTVLLQALTGQRTIEAAGPLPAPFDRIITGGLRGGWGAAEILAALKPPATAPAPVAPTAPPVSATVPAASKPAPSPASPTPTSSPVPKAASSPAVVPVSGSASGSASGPVWEANPESRSAARVALMAGGVIAVLLCLWLGWHILHHSSAPAASTAAPTVAVEPAAAPVSTPAAPLPQRPSAAHPMASASSASPVAASGPEQTVAADTRPGWRVIAYTYNHADQAQHKARTIAEAHADLQPSVFTRTGQAPFLVTLGGVMTRDQAIALAGQAHREGLPHDVYAQNYH</sequence>
<dbReference type="EMBL" id="SDMK01000001">
    <property type="protein sequence ID" value="RXS97641.1"/>
    <property type="molecule type" value="Genomic_DNA"/>
</dbReference>
<keyword evidence="3" id="KW-1185">Reference proteome</keyword>
<proteinExistence type="predicted"/>
<feature type="compositionally biased region" description="Low complexity" evidence="1">
    <location>
        <begin position="236"/>
        <end position="247"/>
    </location>
</feature>
<feature type="region of interest" description="Disordered" evidence="1">
    <location>
        <begin position="344"/>
        <end position="379"/>
    </location>
</feature>
<accession>A0A4Q1SJ34</accession>
<dbReference type="Proteomes" id="UP000290253">
    <property type="component" value="Unassembled WGS sequence"/>
</dbReference>
<evidence type="ECO:0008006" key="4">
    <source>
        <dbReference type="Google" id="ProtNLM"/>
    </source>
</evidence>
<feature type="compositionally biased region" description="Pro residues" evidence="1">
    <location>
        <begin position="248"/>
        <end position="259"/>
    </location>
</feature>
<feature type="compositionally biased region" description="Pro residues" evidence="1">
    <location>
        <begin position="225"/>
        <end position="235"/>
    </location>
</feature>